<dbReference type="InterPro" id="IPR020846">
    <property type="entry name" value="MFS_dom"/>
</dbReference>
<accession>A0A0C3AWY5</accession>
<dbReference type="OrthoDB" id="6499973at2759"/>
<dbReference type="Proteomes" id="UP000054097">
    <property type="component" value="Unassembled WGS sequence"/>
</dbReference>
<keyword evidence="3" id="KW-0472">Membrane</keyword>
<dbReference type="GO" id="GO:0016020">
    <property type="term" value="C:membrane"/>
    <property type="evidence" value="ECO:0007669"/>
    <property type="project" value="UniProtKB-SubCell"/>
</dbReference>
<feature type="transmembrane region" description="Helical" evidence="3">
    <location>
        <begin position="258"/>
        <end position="280"/>
    </location>
</feature>
<feature type="transmembrane region" description="Helical" evidence="3">
    <location>
        <begin position="411"/>
        <end position="431"/>
    </location>
</feature>
<feature type="transmembrane region" description="Helical" evidence="3">
    <location>
        <begin position="347"/>
        <end position="373"/>
    </location>
</feature>
<comment type="similarity">
    <text evidence="2">Belongs to the major facilitator superfamily. Monocarboxylate porter (TC 2.A.1.13) family.</text>
</comment>
<dbReference type="InterPro" id="IPR036259">
    <property type="entry name" value="MFS_trans_sf"/>
</dbReference>
<dbReference type="HOGENOM" id="CLU_001265_1_1_1"/>
<feature type="transmembrane region" description="Helical" evidence="3">
    <location>
        <begin position="83"/>
        <end position="103"/>
    </location>
</feature>
<dbReference type="SUPFAM" id="SSF103473">
    <property type="entry name" value="MFS general substrate transporter"/>
    <property type="match status" value="1"/>
</dbReference>
<evidence type="ECO:0000256" key="2">
    <source>
        <dbReference type="ARBA" id="ARBA00006727"/>
    </source>
</evidence>
<dbReference type="PANTHER" id="PTHR11360:SF234">
    <property type="entry name" value="MFS-TYPE TRANSPORTER DBAD-RELATED"/>
    <property type="match status" value="1"/>
</dbReference>
<keyword evidence="3" id="KW-0812">Transmembrane</keyword>
<dbReference type="PANTHER" id="PTHR11360">
    <property type="entry name" value="MONOCARBOXYLATE TRANSPORTER"/>
    <property type="match status" value="1"/>
</dbReference>
<dbReference type="PROSITE" id="PS50850">
    <property type="entry name" value="MFS"/>
    <property type="match status" value="1"/>
</dbReference>
<dbReference type="GO" id="GO:0022857">
    <property type="term" value="F:transmembrane transporter activity"/>
    <property type="evidence" value="ECO:0007669"/>
    <property type="project" value="InterPro"/>
</dbReference>
<feature type="domain" description="Major facilitator superfamily (MFS) profile" evidence="4">
    <location>
        <begin position="257"/>
        <end position="445"/>
    </location>
</feature>
<keyword evidence="6" id="KW-1185">Reference proteome</keyword>
<reference evidence="5 6" key="1">
    <citation type="submission" date="2014-04" db="EMBL/GenBank/DDBJ databases">
        <authorList>
            <consortium name="DOE Joint Genome Institute"/>
            <person name="Kuo A."/>
            <person name="Zuccaro A."/>
            <person name="Kohler A."/>
            <person name="Nagy L.G."/>
            <person name="Floudas D."/>
            <person name="Copeland A."/>
            <person name="Barry K.W."/>
            <person name="Cichocki N."/>
            <person name="Veneault-Fourrey C."/>
            <person name="LaButti K."/>
            <person name="Lindquist E.A."/>
            <person name="Lipzen A."/>
            <person name="Lundell T."/>
            <person name="Morin E."/>
            <person name="Murat C."/>
            <person name="Sun H."/>
            <person name="Tunlid A."/>
            <person name="Henrissat B."/>
            <person name="Grigoriev I.V."/>
            <person name="Hibbett D.S."/>
            <person name="Martin F."/>
            <person name="Nordberg H.P."/>
            <person name="Cantor M.N."/>
            <person name="Hua S.X."/>
        </authorList>
    </citation>
    <scope>NUCLEOTIDE SEQUENCE [LARGE SCALE GENOMIC DNA]</scope>
    <source>
        <strain evidence="5 6">MAFF 305830</strain>
    </source>
</reference>
<dbReference type="AlphaFoldDB" id="A0A0C3AWY5"/>
<gene>
    <name evidence="5" type="ORF">M408DRAFT_75719</name>
</gene>
<feature type="transmembrane region" description="Helical" evidence="3">
    <location>
        <begin position="385"/>
        <end position="405"/>
    </location>
</feature>
<proteinExistence type="inferred from homology"/>
<feature type="transmembrane region" description="Helical" evidence="3">
    <location>
        <begin position="292"/>
        <end position="310"/>
    </location>
</feature>
<comment type="subcellular location">
    <subcellularLocation>
        <location evidence="1">Membrane</location>
        <topology evidence="1">Multi-pass membrane protein</topology>
    </subcellularLocation>
</comment>
<evidence type="ECO:0000313" key="5">
    <source>
        <dbReference type="EMBL" id="KIM24494.1"/>
    </source>
</evidence>
<feature type="transmembrane region" description="Helical" evidence="3">
    <location>
        <begin position="171"/>
        <end position="193"/>
    </location>
</feature>
<dbReference type="Gene3D" id="1.20.1250.20">
    <property type="entry name" value="MFS general substrate transporter like domains"/>
    <property type="match status" value="2"/>
</dbReference>
<feature type="transmembrane region" description="Helical" evidence="3">
    <location>
        <begin position="41"/>
        <end position="63"/>
    </location>
</feature>
<feature type="transmembrane region" description="Helical" evidence="3">
    <location>
        <begin position="322"/>
        <end position="341"/>
    </location>
</feature>
<dbReference type="InterPro" id="IPR050327">
    <property type="entry name" value="Proton-linked_MCT"/>
</dbReference>
<name>A0A0C3AWY5_SERVB</name>
<evidence type="ECO:0000256" key="3">
    <source>
        <dbReference type="SAM" id="Phobius"/>
    </source>
</evidence>
<feature type="transmembrane region" description="Helical" evidence="3">
    <location>
        <begin position="205"/>
        <end position="224"/>
    </location>
</feature>
<feature type="transmembrane region" description="Helical" evidence="3">
    <location>
        <begin position="110"/>
        <end position="131"/>
    </location>
</feature>
<evidence type="ECO:0000259" key="4">
    <source>
        <dbReference type="PROSITE" id="PS50850"/>
    </source>
</evidence>
<organism evidence="5 6">
    <name type="scientific">Serendipita vermifera MAFF 305830</name>
    <dbReference type="NCBI Taxonomy" id="933852"/>
    <lineage>
        <taxon>Eukaryota</taxon>
        <taxon>Fungi</taxon>
        <taxon>Dikarya</taxon>
        <taxon>Basidiomycota</taxon>
        <taxon>Agaricomycotina</taxon>
        <taxon>Agaricomycetes</taxon>
        <taxon>Sebacinales</taxon>
        <taxon>Serendipitaceae</taxon>
        <taxon>Serendipita</taxon>
    </lineage>
</organism>
<feature type="transmembrane region" description="Helical" evidence="3">
    <location>
        <begin position="137"/>
        <end position="159"/>
    </location>
</feature>
<dbReference type="STRING" id="933852.A0A0C3AWY5"/>
<sequence length="445" mass="48435">MAVAPKRVDSISGKQELDIEKAIPRPIADISAPVEIPDGGWTAWLTVVGCWCIMFSTFGMINAFGVYQDFYVRFYLPSYSPSAIGWIGSTQLFFQASMGFFAGKLFDAGYFYYMVPLSCLLYVFAYFMLSLAQQDAFYQIFLSQGVAAGIAFGFVFLPITGVLSHHFKRRWGLAIGIITSGSGLGGLVFPFMLNKLISEAGFAKATRVVAAVFTLMMLLACLLMRTRLPPPSKSKQSQGIESYIPPPTAKQLVTDTGYMFTIAGMFTTITGIYCLTFYFQLYTVVHGIDQNLAFYVITIFNSASIIGRIIPNFLSDIWGPLNIILVSNLCCAILVFATLLATNAAGIVTIAVLYGIFSGAFVSLISPLTASLANGITEIGIRLGFAFTIIVFGTLIGIPISGALLTDELLWPRMLCFSGACMICGSGFLFASRYLTAKDKGTWKV</sequence>
<evidence type="ECO:0000313" key="6">
    <source>
        <dbReference type="Proteomes" id="UP000054097"/>
    </source>
</evidence>
<dbReference type="EMBL" id="KN824323">
    <property type="protein sequence ID" value="KIM24494.1"/>
    <property type="molecule type" value="Genomic_DNA"/>
</dbReference>
<protein>
    <recommendedName>
        <fullName evidence="4">Major facilitator superfamily (MFS) profile domain-containing protein</fullName>
    </recommendedName>
</protein>
<keyword evidence="3" id="KW-1133">Transmembrane helix</keyword>
<reference evidence="6" key="2">
    <citation type="submission" date="2015-01" db="EMBL/GenBank/DDBJ databases">
        <title>Evolutionary Origins and Diversification of the Mycorrhizal Mutualists.</title>
        <authorList>
            <consortium name="DOE Joint Genome Institute"/>
            <consortium name="Mycorrhizal Genomics Consortium"/>
            <person name="Kohler A."/>
            <person name="Kuo A."/>
            <person name="Nagy L.G."/>
            <person name="Floudas D."/>
            <person name="Copeland A."/>
            <person name="Barry K.W."/>
            <person name="Cichocki N."/>
            <person name="Veneault-Fourrey C."/>
            <person name="LaButti K."/>
            <person name="Lindquist E.A."/>
            <person name="Lipzen A."/>
            <person name="Lundell T."/>
            <person name="Morin E."/>
            <person name="Murat C."/>
            <person name="Riley R."/>
            <person name="Ohm R."/>
            <person name="Sun H."/>
            <person name="Tunlid A."/>
            <person name="Henrissat B."/>
            <person name="Grigoriev I.V."/>
            <person name="Hibbett D.S."/>
            <person name="Martin F."/>
        </authorList>
    </citation>
    <scope>NUCLEOTIDE SEQUENCE [LARGE SCALE GENOMIC DNA]</scope>
    <source>
        <strain evidence="6">MAFF 305830</strain>
    </source>
</reference>
<dbReference type="InterPro" id="IPR011701">
    <property type="entry name" value="MFS"/>
</dbReference>
<evidence type="ECO:0000256" key="1">
    <source>
        <dbReference type="ARBA" id="ARBA00004141"/>
    </source>
</evidence>
<dbReference type="Pfam" id="PF07690">
    <property type="entry name" value="MFS_1"/>
    <property type="match status" value="1"/>
</dbReference>